<dbReference type="OrthoDB" id="9815492at2"/>
<evidence type="ECO:0000256" key="7">
    <source>
        <dbReference type="SAM" id="Coils"/>
    </source>
</evidence>
<dbReference type="eggNOG" id="COG3599">
    <property type="taxonomic scope" value="Bacteria"/>
</dbReference>
<evidence type="ECO:0000256" key="6">
    <source>
        <dbReference type="ARBA" id="ARBA00023306"/>
    </source>
</evidence>
<keyword evidence="3" id="KW-0963">Cytoplasm</keyword>
<protein>
    <submittedName>
        <fullName evidence="9">Cell division initiation protein DivIVA</fullName>
    </submittedName>
</protein>
<comment type="similarity">
    <text evidence="2">Belongs to the DivIVA family.</text>
</comment>
<gene>
    <name evidence="9" type="ORF">C683_0665</name>
</gene>
<evidence type="ECO:0000256" key="2">
    <source>
        <dbReference type="ARBA" id="ARBA00009008"/>
    </source>
</evidence>
<accession>K8Z8F8</accession>
<sequence length="334" mass="38389">MVLSPLDIRNKTFSTKMRGFSQEEVDDFLDQVINDYEGILNQNRDLEKHVKHLEEKLRYFNELKEALNQSIIVAQETADQVKESAQKEAEAIIADARLEANQVLEDATTKATDMVQDAKERSTTMVKDATERANFLINDATAKANSLASETDDLKKKTRTFHQRLTLLLESQLEIVKSDEWEDLLKPFSAYITEGHQTFRNAVDMNKLEEPNVQKKVEKQEAPELPSRNITKEEKKEAAPKTEEKVEAPVAETRAARTEKTVDTPKKEDPQPSLMQQQSANHDEFLGQTMALDRSQLNEQMTRQTRRSRNQNLDFQETTAIELPKLRRRSDLSE</sequence>
<keyword evidence="4 9" id="KW-0132">Cell division</keyword>
<reference evidence="9 10" key="1">
    <citation type="journal article" date="2013" name="Genome Announc.">
        <title>Draft Genome Sequence of Catellicoccus marimammalium, a Novel Species Commonly Found in Gull Feces.</title>
        <authorList>
            <person name="Weigand M.R."/>
            <person name="Ryu H."/>
            <person name="Bozcek L."/>
            <person name="Konstantinidis K.T."/>
            <person name="Santo Domingo J.W."/>
        </authorList>
    </citation>
    <scope>NUCLEOTIDE SEQUENCE [LARGE SCALE GENOMIC DNA]</scope>
    <source>
        <strain evidence="9 10">M35/04/3</strain>
    </source>
</reference>
<evidence type="ECO:0000313" key="10">
    <source>
        <dbReference type="Proteomes" id="UP000016057"/>
    </source>
</evidence>
<dbReference type="Proteomes" id="UP000016057">
    <property type="component" value="Unassembled WGS sequence"/>
</dbReference>
<dbReference type="RefSeq" id="WP_009490002.1">
    <property type="nucleotide sequence ID" value="NZ_AMYT01000017.1"/>
</dbReference>
<feature type="compositionally biased region" description="Polar residues" evidence="8">
    <location>
        <begin position="310"/>
        <end position="319"/>
    </location>
</feature>
<dbReference type="GO" id="GO:0005737">
    <property type="term" value="C:cytoplasm"/>
    <property type="evidence" value="ECO:0007669"/>
    <property type="project" value="UniProtKB-SubCell"/>
</dbReference>
<dbReference type="PATRIC" id="fig|1234409.3.peg.616"/>
<proteinExistence type="inferred from homology"/>
<name>K8Z8F8_9ENTE</name>
<dbReference type="InterPro" id="IPR019933">
    <property type="entry name" value="DivIVA_domain"/>
</dbReference>
<keyword evidence="6" id="KW-0131">Cell cycle</keyword>
<evidence type="ECO:0000256" key="8">
    <source>
        <dbReference type="SAM" id="MobiDB-lite"/>
    </source>
</evidence>
<dbReference type="Pfam" id="PF05103">
    <property type="entry name" value="DivIVA"/>
    <property type="match status" value="1"/>
</dbReference>
<keyword evidence="5 7" id="KW-0175">Coiled coil</keyword>
<dbReference type="STRING" id="1234409.C683_0665"/>
<evidence type="ECO:0000256" key="3">
    <source>
        <dbReference type="ARBA" id="ARBA00022490"/>
    </source>
</evidence>
<organism evidence="9 10">
    <name type="scientific">Catellicoccus marimammalium M35/04/3</name>
    <dbReference type="NCBI Taxonomy" id="1234409"/>
    <lineage>
        <taxon>Bacteria</taxon>
        <taxon>Bacillati</taxon>
        <taxon>Bacillota</taxon>
        <taxon>Bacilli</taxon>
        <taxon>Lactobacillales</taxon>
        <taxon>Enterococcaceae</taxon>
        <taxon>Catellicoccus</taxon>
    </lineage>
</organism>
<dbReference type="AlphaFoldDB" id="K8Z8F8"/>
<dbReference type="EMBL" id="AMYT01000017">
    <property type="protein sequence ID" value="EKU27334.1"/>
    <property type="molecule type" value="Genomic_DNA"/>
</dbReference>
<comment type="subcellular location">
    <subcellularLocation>
        <location evidence="1">Cytoplasm</location>
    </subcellularLocation>
</comment>
<dbReference type="PANTHER" id="PTHR35794">
    <property type="entry name" value="CELL DIVISION PROTEIN DIVIVA"/>
    <property type="match status" value="1"/>
</dbReference>
<dbReference type="Gene3D" id="6.10.250.660">
    <property type="match status" value="1"/>
</dbReference>
<feature type="coiled-coil region" evidence="7">
    <location>
        <begin position="29"/>
        <end position="70"/>
    </location>
</feature>
<feature type="compositionally biased region" description="Basic and acidic residues" evidence="8">
    <location>
        <begin position="254"/>
        <end position="270"/>
    </location>
</feature>
<feature type="compositionally biased region" description="Basic and acidic residues" evidence="8">
    <location>
        <begin position="211"/>
        <end position="222"/>
    </location>
</feature>
<dbReference type="PANTHER" id="PTHR35794:SF2">
    <property type="entry name" value="CELL DIVISION PROTEIN DIVIVA"/>
    <property type="match status" value="1"/>
</dbReference>
<comment type="caution">
    <text evidence="9">The sequence shown here is derived from an EMBL/GenBank/DDBJ whole genome shotgun (WGS) entry which is preliminary data.</text>
</comment>
<evidence type="ECO:0000256" key="1">
    <source>
        <dbReference type="ARBA" id="ARBA00004496"/>
    </source>
</evidence>
<evidence type="ECO:0000313" key="9">
    <source>
        <dbReference type="EMBL" id="EKU27334.1"/>
    </source>
</evidence>
<evidence type="ECO:0000256" key="4">
    <source>
        <dbReference type="ARBA" id="ARBA00022618"/>
    </source>
</evidence>
<dbReference type="GO" id="GO:0051301">
    <property type="term" value="P:cell division"/>
    <property type="evidence" value="ECO:0007669"/>
    <property type="project" value="UniProtKB-KW"/>
</dbReference>
<keyword evidence="10" id="KW-1185">Reference proteome</keyword>
<feature type="region of interest" description="Disordered" evidence="8">
    <location>
        <begin position="211"/>
        <end position="334"/>
    </location>
</feature>
<feature type="compositionally biased region" description="Basic and acidic residues" evidence="8">
    <location>
        <begin position="230"/>
        <end position="247"/>
    </location>
</feature>
<dbReference type="InterPro" id="IPR007793">
    <property type="entry name" value="DivIVA_fam"/>
</dbReference>
<evidence type="ECO:0000256" key="5">
    <source>
        <dbReference type="ARBA" id="ARBA00023054"/>
    </source>
</evidence>
<dbReference type="NCBIfam" id="TIGR03544">
    <property type="entry name" value="DivI1A_domain"/>
    <property type="match status" value="1"/>
</dbReference>